<evidence type="ECO:0000313" key="3">
    <source>
        <dbReference type="Proteomes" id="UP000005090"/>
    </source>
</evidence>
<feature type="chain" id="PRO_5003611818" description="Murein lipoprotein" evidence="1">
    <location>
        <begin position="24"/>
        <end position="92"/>
    </location>
</feature>
<dbReference type="HOGENOM" id="CLU_185248_0_0_6"/>
<dbReference type="eggNOG" id="ENOG50339KM">
    <property type="taxonomic scope" value="Bacteria"/>
</dbReference>
<organism evidence="2 3">
    <name type="scientific">Methylomicrobium album BG8</name>
    <dbReference type="NCBI Taxonomy" id="686340"/>
    <lineage>
        <taxon>Bacteria</taxon>
        <taxon>Pseudomonadati</taxon>
        <taxon>Pseudomonadota</taxon>
        <taxon>Gammaproteobacteria</taxon>
        <taxon>Methylococcales</taxon>
        <taxon>Methylococcaceae</taxon>
        <taxon>Methylomicrobium</taxon>
    </lineage>
</organism>
<dbReference type="InterPro" id="IPR021793">
    <property type="entry name" value="Oprl"/>
</dbReference>
<dbReference type="PROSITE" id="PS51257">
    <property type="entry name" value="PROKAR_LIPOPROTEIN"/>
    <property type="match status" value="1"/>
</dbReference>
<keyword evidence="1" id="KW-0732">Signal</keyword>
<keyword evidence="3" id="KW-1185">Reference proteome</keyword>
<dbReference type="EMBL" id="CM001475">
    <property type="protein sequence ID" value="EIC30925.1"/>
    <property type="molecule type" value="Genomic_DNA"/>
</dbReference>
<evidence type="ECO:0000313" key="2">
    <source>
        <dbReference type="EMBL" id="EIC30925.1"/>
    </source>
</evidence>
<protein>
    <recommendedName>
        <fullName evidence="4">Murein lipoprotein</fullName>
    </recommendedName>
</protein>
<feature type="signal peptide" evidence="1">
    <location>
        <begin position="1"/>
        <end position="23"/>
    </location>
</feature>
<proteinExistence type="predicted"/>
<name>H8GPH9_METAL</name>
<evidence type="ECO:0000256" key="1">
    <source>
        <dbReference type="SAM" id="SignalP"/>
    </source>
</evidence>
<accession>H8GPH9</accession>
<dbReference type="NCBIfam" id="NF040598">
    <property type="entry name" value="Ala_zip_lipo"/>
    <property type="match status" value="1"/>
</dbReference>
<reference evidence="2 3" key="1">
    <citation type="journal article" date="2013" name="Genome Announc.">
        <title>Genome Sequence of the Obligate Gammaproteobacterial Methanotroph Methylomicrobium album Strain BG8.</title>
        <authorList>
            <person name="Kits K.D."/>
            <person name="Kalyuzhnaya M.G."/>
            <person name="Klotz M.G."/>
            <person name="Jetten M.S."/>
            <person name="Op den Camp H.J."/>
            <person name="Vuilleumier S."/>
            <person name="Bringel F."/>
            <person name="Dispirito A.A."/>
            <person name="Murrell J.C."/>
            <person name="Bruce D."/>
            <person name="Cheng J.F."/>
            <person name="Copeland A."/>
            <person name="Goodwin L."/>
            <person name="Hauser L."/>
            <person name="Lajus A."/>
            <person name="Land M.L."/>
            <person name="Lapidus A."/>
            <person name="Lucas S."/>
            <person name="Medigue C."/>
            <person name="Pitluck S."/>
            <person name="Woyke T."/>
            <person name="Zeytun A."/>
            <person name="Stein L.Y."/>
        </authorList>
    </citation>
    <scope>NUCLEOTIDE SEQUENCE [LARGE SCALE GENOMIC DNA]</scope>
    <source>
        <strain evidence="2 3">BG8</strain>
    </source>
</reference>
<evidence type="ECO:0008006" key="4">
    <source>
        <dbReference type="Google" id="ProtNLM"/>
    </source>
</evidence>
<dbReference type="Pfam" id="PF11839">
    <property type="entry name" value="Alanine_zipper"/>
    <property type="match status" value="1"/>
</dbReference>
<dbReference type="RefSeq" id="WP_005373865.1">
    <property type="nucleotide sequence ID" value="NZ_CM001475.1"/>
</dbReference>
<dbReference type="AlphaFoldDB" id="H8GPH9"/>
<dbReference type="STRING" id="686340.Metal_3255"/>
<dbReference type="Proteomes" id="UP000005090">
    <property type="component" value="Chromosome"/>
</dbReference>
<gene>
    <name evidence="2" type="ORF">Metal_3255</name>
</gene>
<sequence>MKKLVKLSMIALAASLVVGCATNGDIENLQGQIDGLKTDVAKASSDASSALAAANDASSRAAAAEAAANRAADAAQATNDKLDRLFHKTMMK</sequence>